<reference evidence="4 5" key="1">
    <citation type="journal article" date="2019" name="BMC Genomics">
        <title>Chromosome level assembly and comparative genome analysis confirm lager-brewing yeasts originated from a single hybridization.</title>
        <authorList>
            <person name="Salazar A.N."/>
            <person name="Gorter de Vries A.R."/>
            <person name="van den Broek M."/>
            <person name="Brouwers N."/>
            <person name="de la Torre Cortes P."/>
            <person name="Kuijpers N.G.A."/>
            <person name="Daran J.G."/>
            <person name="Abeel T."/>
        </authorList>
    </citation>
    <scope>NUCLEOTIDE SEQUENCE [LARGE SCALE GENOMIC DNA]</scope>
    <source>
        <strain evidence="4 5">CBS 1483</strain>
    </source>
</reference>
<dbReference type="OrthoDB" id="5422795at2759"/>
<dbReference type="GO" id="GO:0006641">
    <property type="term" value="P:triglyceride metabolic process"/>
    <property type="evidence" value="ECO:0007669"/>
    <property type="project" value="TreeGrafter"/>
</dbReference>
<dbReference type="Proteomes" id="UP000501346">
    <property type="component" value="Chromosome ScVIII"/>
</dbReference>
<feature type="region of interest" description="Disordered" evidence="3">
    <location>
        <begin position="53"/>
        <end position="76"/>
    </location>
</feature>
<protein>
    <submittedName>
        <fullName evidence="4">Glycerol kinase</fullName>
    </submittedName>
</protein>
<proteinExistence type="predicted"/>
<dbReference type="EMBL" id="CP048989">
    <property type="protein sequence ID" value="QID79815.1"/>
    <property type="molecule type" value="Genomic_DNA"/>
</dbReference>
<keyword evidence="1" id="KW-0808">Transferase</keyword>
<dbReference type="PANTHER" id="PTHR10196:SF69">
    <property type="entry name" value="GLYCEROL KINASE"/>
    <property type="match status" value="1"/>
</dbReference>
<evidence type="ECO:0000256" key="1">
    <source>
        <dbReference type="ARBA" id="ARBA00022679"/>
    </source>
</evidence>
<dbReference type="PANTHER" id="PTHR10196">
    <property type="entry name" value="SUGAR KINASE"/>
    <property type="match status" value="1"/>
</dbReference>
<name>A0A6C1DSG3_SACPS</name>
<dbReference type="AlphaFoldDB" id="A0A6C1DSG3"/>
<sequence length="249" mass="27252">MSKIMEDLRSDYVPLIASIDVGTTSSRCILFNRWGQDVSKHQIEYSTSASKGKIGVSGLRRPSTAPARETPNAGDIKTSGKPIFSAEGYAIQETKFLKIEELDLDFHNEPTLKFPKPGWVECHPQKLLVNVVQCLASSLLSLQTINSERVANGLPPYKVTCMGIANMRETTFCGPAAQENQLLTTVLFGTTPERSKSLETNGKTLASIGNCSLDRRLDCHCSPRISPVPSCAGSSTMSLCVPRRMRRTT</sequence>
<dbReference type="GO" id="GO:0046167">
    <property type="term" value="P:glycerol-3-phosphate biosynthetic process"/>
    <property type="evidence" value="ECO:0007669"/>
    <property type="project" value="TreeGrafter"/>
</dbReference>
<dbReference type="GO" id="GO:0005739">
    <property type="term" value="C:mitochondrion"/>
    <property type="evidence" value="ECO:0007669"/>
    <property type="project" value="TreeGrafter"/>
</dbReference>
<organism evidence="4 5">
    <name type="scientific">Saccharomyces pastorianus</name>
    <name type="common">Lager yeast</name>
    <name type="synonym">Saccharomyces cerevisiae x Saccharomyces eubayanus</name>
    <dbReference type="NCBI Taxonomy" id="27292"/>
    <lineage>
        <taxon>Eukaryota</taxon>
        <taxon>Fungi</taxon>
        <taxon>Dikarya</taxon>
        <taxon>Ascomycota</taxon>
        <taxon>Saccharomycotina</taxon>
        <taxon>Saccharomycetes</taxon>
        <taxon>Saccharomycetales</taxon>
        <taxon>Saccharomycetaceae</taxon>
        <taxon>Saccharomyces</taxon>
    </lineage>
</organism>
<keyword evidence="2 4" id="KW-0418">Kinase</keyword>
<dbReference type="GO" id="GO:0004370">
    <property type="term" value="F:glycerol kinase activity"/>
    <property type="evidence" value="ECO:0007669"/>
    <property type="project" value="TreeGrafter"/>
</dbReference>
<accession>A0A6C1DSG3</accession>
<keyword evidence="5" id="KW-1185">Reference proteome</keyword>
<evidence type="ECO:0000256" key="2">
    <source>
        <dbReference type="ARBA" id="ARBA00022777"/>
    </source>
</evidence>
<evidence type="ECO:0000313" key="5">
    <source>
        <dbReference type="Proteomes" id="UP000501346"/>
    </source>
</evidence>
<gene>
    <name evidence="4" type="primary">GUT1_2</name>
    <name evidence="4" type="ORF">GRS66_002109</name>
</gene>
<dbReference type="Gene3D" id="3.30.420.40">
    <property type="match status" value="1"/>
</dbReference>
<evidence type="ECO:0000256" key="3">
    <source>
        <dbReference type="SAM" id="MobiDB-lite"/>
    </source>
</evidence>
<dbReference type="GO" id="GO:0006071">
    <property type="term" value="P:glycerol metabolic process"/>
    <property type="evidence" value="ECO:0007669"/>
    <property type="project" value="TreeGrafter"/>
</dbReference>
<evidence type="ECO:0000313" key="4">
    <source>
        <dbReference type="EMBL" id="QID79815.1"/>
    </source>
</evidence>